<sequence length="103" mass="11650">MQLKKKQPDLEKDLKTDPPCHPRACAIQGKHCLIPSVQTSHVARTDCLAANQYKEEKCQKQVDDLYACCNVFYQRNGDDASTASCPKANLLRLKMKQRSEGQK</sequence>
<gene>
    <name evidence="3" type="ORF">NA57DRAFT_52473</name>
</gene>
<dbReference type="OrthoDB" id="13601at2759"/>
<evidence type="ECO:0000313" key="4">
    <source>
        <dbReference type="Proteomes" id="UP000799772"/>
    </source>
</evidence>
<dbReference type="SUPFAM" id="SSF47072">
    <property type="entry name" value="Cysteine alpha-hairpin motif"/>
    <property type="match status" value="1"/>
</dbReference>
<dbReference type="InterPro" id="IPR027179">
    <property type="entry name" value="CMC4"/>
</dbReference>
<evidence type="ECO:0000256" key="1">
    <source>
        <dbReference type="ARBA" id="ARBA00019406"/>
    </source>
</evidence>
<protein>
    <recommendedName>
        <fullName evidence="1">Cx9C motif-containing protein 4, mitochondrial</fullName>
    </recommendedName>
</protein>
<keyword evidence="4" id="KW-1185">Reference proteome</keyword>
<dbReference type="Proteomes" id="UP000799772">
    <property type="component" value="Unassembled WGS sequence"/>
</dbReference>
<dbReference type="Gene3D" id="1.10.287.1130">
    <property type="entry name" value="CytochromE C oxidase copper chaperone"/>
    <property type="match status" value="1"/>
</dbReference>
<dbReference type="InterPro" id="IPR009069">
    <property type="entry name" value="Cys_alpha_HP_mot_SF"/>
</dbReference>
<accession>A0A9P4IPC2</accession>
<dbReference type="EMBL" id="ML978122">
    <property type="protein sequence ID" value="KAF2102930.1"/>
    <property type="molecule type" value="Genomic_DNA"/>
</dbReference>
<comment type="caution">
    <text evidence="3">The sequence shown here is derived from an EMBL/GenBank/DDBJ whole genome shotgun (WGS) entry which is preliminary data.</text>
</comment>
<name>A0A9P4IPC2_9PEZI</name>
<feature type="disulfide bond" evidence="2">
    <location>
        <begin position="69"/>
        <end position="85"/>
    </location>
</feature>
<keyword evidence="2" id="KW-1015">Disulfide bond</keyword>
<feature type="disulfide bond" evidence="2">
    <location>
        <begin position="20"/>
        <end position="68"/>
    </location>
</feature>
<evidence type="ECO:0000313" key="3">
    <source>
        <dbReference type="EMBL" id="KAF2102930.1"/>
    </source>
</evidence>
<dbReference type="AlphaFoldDB" id="A0A9P4IPC2"/>
<reference evidence="3" key="1">
    <citation type="journal article" date="2020" name="Stud. Mycol.">
        <title>101 Dothideomycetes genomes: a test case for predicting lifestyles and emergence of pathogens.</title>
        <authorList>
            <person name="Haridas S."/>
            <person name="Albert R."/>
            <person name="Binder M."/>
            <person name="Bloem J."/>
            <person name="Labutti K."/>
            <person name="Salamov A."/>
            <person name="Andreopoulos B."/>
            <person name="Baker S."/>
            <person name="Barry K."/>
            <person name="Bills G."/>
            <person name="Bluhm B."/>
            <person name="Cannon C."/>
            <person name="Castanera R."/>
            <person name="Culley D."/>
            <person name="Daum C."/>
            <person name="Ezra D."/>
            <person name="Gonzalez J."/>
            <person name="Henrissat B."/>
            <person name="Kuo A."/>
            <person name="Liang C."/>
            <person name="Lipzen A."/>
            <person name="Lutzoni F."/>
            <person name="Magnuson J."/>
            <person name="Mondo S."/>
            <person name="Nolan M."/>
            <person name="Ohm R."/>
            <person name="Pangilinan J."/>
            <person name="Park H.-J."/>
            <person name="Ramirez L."/>
            <person name="Alfaro M."/>
            <person name="Sun H."/>
            <person name="Tritt A."/>
            <person name="Yoshinaga Y."/>
            <person name="Zwiers L.-H."/>
            <person name="Turgeon B."/>
            <person name="Goodwin S."/>
            <person name="Spatafora J."/>
            <person name="Crous P."/>
            <person name="Grigoriev I."/>
        </authorList>
    </citation>
    <scope>NUCLEOTIDE SEQUENCE</scope>
    <source>
        <strain evidence="3">CBS 133067</strain>
    </source>
</reference>
<feature type="disulfide bond" evidence="2">
    <location>
        <begin position="47"/>
        <end position="58"/>
    </location>
</feature>
<organism evidence="3 4">
    <name type="scientific">Rhizodiscina lignyota</name>
    <dbReference type="NCBI Taxonomy" id="1504668"/>
    <lineage>
        <taxon>Eukaryota</taxon>
        <taxon>Fungi</taxon>
        <taxon>Dikarya</taxon>
        <taxon>Ascomycota</taxon>
        <taxon>Pezizomycotina</taxon>
        <taxon>Dothideomycetes</taxon>
        <taxon>Pleosporomycetidae</taxon>
        <taxon>Aulographales</taxon>
        <taxon>Rhizodiscinaceae</taxon>
        <taxon>Rhizodiscina</taxon>
    </lineage>
</organism>
<evidence type="ECO:0000256" key="2">
    <source>
        <dbReference type="PIRSR" id="PIRSR627179-50"/>
    </source>
</evidence>
<dbReference type="Pfam" id="PF08991">
    <property type="entry name" value="CMC4"/>
    <property type="match status" value="1"/>
</dbReference>
<proteinExistence type="predicted"/>